<evidence type="ECO:0000256" key="1">
    <source>
        <dbReference type="ARBA" id="ARBA00009049"/>
    </source>
</evidence>
<dbReference type="Proteomes" id="UP001172102">
    <property type="component" value="Unassembled WGS sequence"/>
</dbReference>
<sequence>MAMAHHLRMAPQGSLVGSIKFDAVTKLVDKLSEDLESARLSTQQRDAALEELKVHGRDPRNSDPIFTKKGIETLTRHAFNEPSSTTSRNALRVLCNALLLKPDTRQLFVSLGQEDKACSQLRNDSREDEFLVARLLLLTTYDTTINLVKLVDEHHLGDAIIENISRHADRVSETTVSRARADPMEEMALLETLKLLFNVTKLCPERVDSFTPAIAPLITLLCKLDISSTRTPLEPPLGSVVHAFMNMNLNSEDAKASLYPKSGSTSVADRLVYLLDIATRSYPDSDIDLSVSPLACTIASIYEHAPESVRQLIQSKLLPGEEDRQSVLGKGDTLPARLLRNSTNALAPRFREVILALFFNMSDKDASTFVNNVGYGYAAGFLFQNNILMPDSANEMQTAEGSGRPVNPITGQFIDVEKFADLPDMTGEEKEREAERLFVLFERLKKSGIISVQNPVEQAVQEGRFEELADDYEEDVAKHVD</sequence>
<keyword evidence="2" id="KW-0344">Guanine-nucleotide releasing factor</keyword>
<dbReference type="GO" id="GO:0001965">
    <property type="term" value="F:G-protein alpha-subunit binding"/>
    <property type="evidence" value="ECO:0007669"/>
    <property type="project" value="TreeGrafter"/>
</dbReference>
<evidence type="ECO:0000256" key="3">
    <source>
        <dbReference type="ARBA" id="ARBA00023186"/>
    </source>
</evidence>
<evidence type="ECO:0000313" key="4">
    <source>
        <dbReference type="EMBL" id="KAK0731334.1"/>
    </source>
</evidence>
<dbReference type="InterPro" id="IPR019318">
    <property type="entry name" value="Gua_nucleotide_exch_fac_Ric8"/>
</dbReference>
<keyword evidence="3" id="KW-0143">Chaperone</keyword>
<accession>A0AA40BBV9</accession>
<dbReference type="GO" id="GO:0005085">
    <property type="term" value="F:guanyl-nucleotide exchange factor activity"/>
    <property type="evidence" value="ECO:0007669"/>
    <property type="project" value="UniProtKB-KW"/>
</dbReference>
<dbReference type="PANTHER" id="PTHR12425:SF5">
    <property type="entry name" value="SYNEMBRYN"/>
    <property type="match status" value="1"/>
</dbReference>
<gene>
    <name evidence="4" type="ORF">B0H67DRAFT_639741</name>
</gene>
<dbReference type="Pfam" id="PF10165">
    <property type="entry name" value="Ric8"/>
    <property type="match status" value="1"/>
</dbReference>
<name>A0AA40BBV9_9PEZI</name>
<dbReference type="GO" id="GO:0007186">
    <property type="term" value="P:G protein-coupled receptor signaling pathway"/>
    <property type="evidence" value="ECO:0007669"/>
    <property type="project" value="TreeGrafter"/>
</dbReference>
<keyword evidence="5" id="KW-1185">Reference proteome</keyword>
<protein>
    <submittedName>
        <fullName evidence="4">Guanine nucleotide exchange factor</fullName>
    </submittedName>
</protein>
<dbReference type="EMBL" id="JAUKUA010000001">
    <property type="protein sequence ID" value="KAK0731334.1"/>
    <property type="molecule type" value="Genomic_DNA"/>
</dbReference>
<dbReference type="PANTHER" id="PTHR12425">
    <property type="entry name" value="SYNEMBRYN"/>
    <property type="match status" value="1"/>
</dbReference>
<proteinExistence type="inferred from homology"/>
<dbReference type="InterPro" id="IPR016024">
    <property type="entry name" value="ARM-type_fold"/>
</dbReference>
<evidence type="ECO:0000256" key="2">
    <source>
        <dbReference type="ARBA" id="ARBA00022658"/>
    </source>
</evidence>
<comment type="caution">
    <text evidence="4">The sequence shown here is derived from an EMBL/GenBank/DDBJ whole genome shotgun (WGS) entry which is preliminary data.</text>
</comment>
<comment type="similarity">
    <text evidence="1">Belongs to the synembryn family.</text>
</comment>
<evidence type="ECO:0000313" key="5">
    <source>
        <dbReference type="Proteomes" id="UP001172102"/>
    </source>
</evidence>
<dbReference type="AlphaFoldDB" id="A0AA40BBV9"/>
<reference evidence="4" key="1">
    <citation type="submission" date="2023-06" db="EMBL/GenBank/DDBJ databases">
        <title>Genome-scale phylogeny and comparative genomics of the fungal order Sordariales.</title>
        <authorList>
            <consortium name="Lawrence Berkeley National Laboratory"/>
            <person name="Hensen N."/>
            <person name="Bonometti L."/>
            <person name="Westerberg I."/>
            <person name="Brannstrom I.O."/>
            <person name="Guillou S."/>
            <person name="Cros-Aarteil S."/>
            <person name="Calhoun S."/>
            <person name="Haridas S."/>
            <person name="Kuo A."/>
            <person name="Mondo S."/>
            <person name="Pangilinan J."/>
            <person name="Riley R."/>
            <person name="Labutti K."/>
            <person name="Andreopoulos B."/>
            <person name="Lipzen A."/>
            <person name="Chen C."/>
            <person name="Yanf M."/>
            <person name="Daum C."/>
            <person name="Ng V."/>
            <person name="Clum A."/>
            <person name="Steindorff A."/>
            <person name="Ohm R."/>
            <person name="Martin F."/>
            <person name="Silar P."/>
            <person name="Natvig D."/>
            <person name="Lalanne C."/>
            <person name="Gautier V."/>
            <person name="Ament-Velasquez S.L."/>
            <person name="Kruys A."/>
            <person name="Hutchinson M.I."/>
            <person name="Powell A.J."/>
            <person name="Barry K."/>
            <person name="Miller A.N."/>
            <person name="Grigoriev I.V."/>
            <person name="Debuchy R."/>
            <person name="Gladieux P."/>
            <person name="Thoren M.H."/>
            <person name="Johannesson H."/>
        </authorList>
    </citation>
    <scope>NUCLEOTIDE SEQUENCE</scope>
    <source>
        <strain evidence="4">SMH4607-1</strain>
    </source>
</reference>
<dbReference type="GO" id="GO:0005737">
    <property type="term" value="C:cytoplasm"/>
    <property type="evidence" value="ECO:0007669"/>
    <property type="project" value="TreeGrafter"/>
</dbReference>
<organism evidence="4 5">
    <name type="scientific">Lasiosphaeris hirsuta</name>
    <dbReference type="NCBI Taxonomy" id="260670"/>
    <lineage>
        <taxon>Eukaryota</taxon>
        <taxon>Fungi</taxon>
        <taxon>Dikarya</taxon>
        <taxon>Ascomycota</taxon>
        <taxon>Pezizomycotina</taxon>
        <taxon>Sordariomycetes</taxon>
        <taxon>Sordariomycetidae</taxon>
        <taxon>Sordariales</taxon>
        <taxon>Lasiosphaeriaceae</taxon>
        <taxon>Lasiosphaeris</taxon>
    </lineage>
</organism>
<dbReference type="SUPFAM" id="SSF48371">
    <property type="entry name" value="ARM repeat"/>
    <property type="match status" value="1"/>
</dbReference>